<dbReference type="InterPro" id="IPR052063">
    <property type="entry name" value="Polysaccharide_Lyase_1"/>
</dbReference>
<evidence type="ECO:0000313" key="6">
    <source>
        <dbReference type="EMBL" id="SFQ42883.1"/>
    </source>
</evidence>
<dbReference type="InterPro" id="IPR002022">
    <property type="entry name" value="Pec_lyase"/>
</dbReference>
<dbReference type="PANTHER" id="PTHR42970:SF1">
    <property type="entry name" value="PECTATE LYASE C-RELATED"/>
    <property type="match status" value="1"/>
</dbReference>
<dbReference type="Proteomes" id="UP000243106">
    <property type="component" value="Unassembled WGS sequence"/>
</dbReference>
<feature type="domain" description="Pectate lyase" evidence="5">
    <location>
        <begin position="115"/>
        <end position="258"/>
    </location>
</feature>
<organism evidence="6 7">
    <name type="scientific">Roseivivax halotolerans</name>
    <dbReference type="NCBI Taxonomy" id="93684"/>
    <lineage>
        <taxon>Bacteria</taxon>
        <taxon>Pseudomonadati</taxon>
        <taxon>Pseudomonadota</taxon>
        <taxon>Alphaproteobacteria</taxon>
        <taxon>Rhodobacterales</taxon>
        <taxon>Roseobacteraceae</taxon>
        <taxon>Roseivivax</taxon>
    </lineage>
</organism>
<accession>A0A1I5YFD5</accession>
<dbReference type="InterPro" id="IPR011050">
    <property type="entry name" value="Pectin_lyase_fold/virulence"/>
</dbReference>
<feature type="signal peptide" evidence="4">
    <location>
        <begin position="1"/>
        <end position="28"/>
    </location>
</feature>
<dbReference type="STRING" id="93684.SAMN05421853_105217"/>
<reference evidence="7" key="1">
    <citation type="submission" date="2016-10" db="EMBL/GenBank/DDBJ databases">
        <authorList>
            <person name="Varghese N."/>
            <person name="Submissions S."/>
        </authorList>
    </citation>
    <scope>NUCLEOTIDE SEQUENCE [LARGE SCALE GENOMIC DNA]</scope>
    <source>
        <strain evidence="7">JCM 10271</strain>
    </source>
</reference>
<evidence type="ECO:0000256" key="4">
    <source>
        <dbReference type="SAM" id="SignalP"/>
    </source>
</evidence>
<keyword evidence="4" id="KW-0732">Signal</keyword>
<evidence type="ECO:0000259" key="5">
    <source>
        <dbReference type="Pfam" id="PF00544"/>
    </source>
</evidence>
<feature type="chain" id="PRO_5017318009" evidence="4">
    <location>
        <begin position="29"/>
        <end position="459"/>
    </location>
</feature>
<dbReference type="GO" id="GO:0016829">
    <property type="term" value="F:lyase activity"/>
    <property type="evidence" value="ECO:0007669"/>
    <property type="project" value="UniProtKB-KW"/>
</dbReference>
<dbReference type="Pfam" id="PF00544">
    <property type="entry name" value="Pectate_lyase_4"/>
    <property type="match status" value="1"/>
</dbReference>
<dbReference type="Gene3D" id="2.160.20.10">
    <property type="entry name" value="Single-stranded right-handed beta-helix, Pectin lyase-like"/>
    <property type="match status" value="1"/>
</dbReference>
<proteinExistence type="predicted"/>
<dbReference type="PANTHER" id="PTHR42970">
    <property type="entry name" value="PECTATE LYASE C-RELATED"/>
    <property type="match status" value="1"/>
</dbReference>
<keyword evidence="2" id="KW-0325">Glycoprotein</keyword>
<dbReference type="SUPFAM" id="SSF51126">
    <property type="entry name" value="Pectin lyase-like"/>
    <property type="match status" value="1"/>
</dbReference>
<gene>
    <name evidence="6" type="ORF">SAMN05421853_105217</name>
</gene>
<name>A0A1I5YFD5_9RHOB</name>
<dbReference type="AlphaFoldDB" id="A0A1I5YFD5"/>
<dbReference type="RefSeq" id="WP_093011006.1">
    <property type="nucleotide sequence ID" value="NZ_FOXV01000005.1"/>
</dbReference>
<protein>
    <submittedName>
        <fullName evidence="6">Pectate lyase</fullName>
    </submittedName>
</protein>
<keyword evidence="7" id="KW-1185">Reference proteome</keyword>
<evidence type="ECO:0000256" key="1">
    <source>
        <dbReference type="ARBA" id="ARBA00022723"/>
    </source>
</evidence>
<dbReference type="InterPro" id="IPR012334">
    <property type="entry name" value="Pectin_lyas_fold"/>
</dbReference>
<keyword evidence="1" id="KW-0479">Metal-binding</keyword>
<evidence type="ECO:0000256" key="3">
    <source>
        <dbReference type="ARBA" id="ARBA00023239"/>
    </source>
</evidence>
<dbReference type="EMBL" id="FOXV01000005">
    <property type="protein sequence ID" value="SFQ42883.1"/>
    <property type="molecule type" value="Genomic_DNA"/>
</dbReference>
<keyword evidence="3 6" id="KW-0456">Lyase</keyword>
<evidence type="ECO:0000256" key="2">
    <source>
        <dbReference type="ARBA" id="ARBA00023180"/>
    </source>
</evidence>
<sequence length="459" mass="48674">MSDISSFLRRAGLTLLASLLPVAPLAEAFPGAVGYGKDADGWRGGRVLSVTNTNPEGPGSLRECAEAEGPRVCLVRTAGTIILDRPIKVASNVYIAGQTAPGDGLQIRLDGEGATPIVIKGVNDVLIRFLKVRPGPTDIPHPSVDAVTVENAQHVYLDHMSLSFSTDETFNVHASRGETSHVTLARSLLSYSLDRSSHPEGRHSKGALICSSEKSATGCGRITLWRNLFAHHRDRMPDVNASEIGPVEVVNNLFFNPISQFGEYYNLVGDTRIAHIANVAVPGPSTHDDTPPAVEVFLLHDANPLGLRAEDNLAFGGPCVSNPGPAVLGPTARSRIDLDVPLSEGLPILPAAQVMDALLPMVGDILHRDALDIRALDGLINCSGRVIDRVEQVGGWPVLAGAVPDPDTDGDGMPDAWEATHPSLSGESYDDAWAADPDSGLSFLETYLSTLAGDLPEAR</sequence>
<evidence type="ECO:0000313" key="7">
    <source>
        <dbReference type="Proteomes" id="UP000243106"/>
    </source>
</evidence>
<dbReference type="GO" id="GO:0046872">
    <property type="term" value="F:metal ion binding"/>
    <property type="evidence" value="ECO:0007669"/>
    <property type="project" value="UniProtKB-KW"/>
</dbReference>